<evidence type="ECO:0000313" key="8">
    <source>
        <dbReference type="EMBL" id="EXJ79243.1"/>
    </source>
</evidence>
<organism evidence="8 9">
    <name type="scientific">Capronia epimyces CBS 606.96</name>
    <dbReference type="NCBI Taxonomy" id="1182542"/>
    <lineage>
        <taxon>Eukaryota</taxon>
        <taxon>Fungi</taxon>
        <taxon>Dikarya</taxon>
        <taxon>Ascomycota</taxon>
        <taxon>Pezizomycotina</taxon>
        <taxon>Eurotiomycetes</taxon>
        <taxon>Chaetothyriomycetidae</taxon>
        <taxon>Chaetothyriales</taxon>
        <taxon>Herpotrichiellaceae</taxon>
        <taxon>Capronia</taxon>
    </lineage>
</organism>
<dbReference type="SMART" id="SM00906">
    <property type="entry name" value="Fungal_trans"/>
    <property type="match status" value="1"/>
</dbReference>
<dbReference type="EMBL" id="AMGY01000008">
    <property type="protein sequence ID" value="EXJ79243.1"/>
    <property type="molecule type" value="Genomic_DNA"/>
</dbReference>
<dbReference type="RefSeq" id="XP_007737031.1">
    <property type="nucleotide sequence ID" value="XM_007738841.1"/>
</dbReference>
<dbReference type="SUPFAM" id="SSF57701">
    <property type="entry name" value="Zn2/Cys6 DNA-binding domain"/>
    <property type="match status" value="1"/>
</dbReference>
<dbReference type="Gene3D" id="4.10.240.10">
    <property type="entry name" value="Zn(2)-C6 fungal-type DNA-binding domain"/>
    <property type="match status" value="1"/>
</dbReference>
<dbReference type="GO" id="GO:0006351">
    <property type="term" value="P:DNA-templated transcription"/>
    <property type="evidence" value="ECO:0007669"/>
    <property type="project" value="InterPro"/>
</dbReference>
<dbReference type="InterPro" id="IPR052761">
    <property type="entry name" value="Fungal_Detox/Toxin_TFs"/>
</dbReference>
<feature type="region of interest" description="Disordered" evidence="6">
    <location>
        <begin position="153"/>
        <end position="184"/>
    </location>
</feature>
<dbReference type="GO" id="GO:0000981">
    <property type="term" value="F:DNA-binding transcription factor activity, RNA polymerase II-specific"/>
    <property type="evidence" value="ECO:0007669"/>
    <property type="project" value="InterPro"/>
</dbReference>
<dbReference type="PROSITE" id="PS50048">
    <property type="entry name" value="ZN2_CY6_FUNGAL_2"/>
    <property type="match status" value="1"/>
</dbReference>
<comment type="caution">
    <text evidence="8">The sequence shown here is derived from an EMBL/GenBank/DDBJ whole genome shotgun (WGS) entry which is preliminary data.</text>
</comment>
<dbReference type="CDD" id="cd12148">
    <property type="entry name" value="fungal_TF_MHR"/>
    <property type="match status" value="1"/>
</dbReference>
<feature type="compositionally biased region" description="Polar residues" evidence="6">
    <location>
        <begin position="527"/>
        <end position="547"/>
    </location>
</feature>
<keyword evidence="2" id="KW-0805">Transcription regulation</keyword>
<reference evidence="8 9" key="1">
    <citation type="submission" date="2013-03" db="EMBL/GenBank/DDBJ databases">
        <title>The Genome Sequence of Capronia epimyces CBS 606.96.</title>
        <authorList>
            <consortium name="The Broad Institute Genomics Platform"/>
            <person name="Cuomo C."/>
            <person name="de Hoog S."/>
            <person name="Gorbushina A."/>
            <person name="Walker B."/>
            <person name="Young S.K."/>
            <person name="Zeng Q."/>
            <person name="Gargeya S."/>
            <person name="Fitzgerald M."/>
            <person name="Haas B."/>
            <person name="Abouelleil A."/>
            <person name="Allen A.W."/>
            <person name="Alvarado L."/>
            <person name="Arachchi H.M."/>
            <person name="Berlin A.M."/>
            <person name="Chapman S.B."/>
            <person name="Gainer-Dewar J."/>
            <person name="Goldberg J."/>
            <person name="Griggs A."/>
            <person name="Gujja S."/>
            <person name="Hansen M."/>
            <person name="Howarth C."/>
            <person name="Imamovic A."/>
            <person name="Ireland A."/>
            <person name="Larimer J."/>
            <person name="McCowan C."/>
            <person name="Murphy C."/>
            <person name="Pearson M."/>
            <person name="Poon T.W."/>
            <person name="Priest M."/>
            <person name="Roberts A."/>
            <person name="Saif S."/>
            <person name="Shea T."/>
            <person name="Sisk P."/>
            <person name="Sykes S."/>
            <person name="Wortman J."/>
            <person name="Nusbaum C."/>
            <person name="Birren B."/>
        </authorList>
    </citation>
    <scope>NUCLEOTIDE SEQUENCE [LARGE SCALE GENOMIC DNA]</scope>
    <source>
        <strain evidence="8 9">CBS 606.96</strain>
    </source>
</reference>
<sequence>MAMQSGESADGRHPGRAVKKRASQACHNCRTRKVKCDLVTSGVPCSNCKSDDVECVVVESRRSRKYRLQKRRLSGLVSLQPLTQAPARLTTASSLASLKLSPDTLNSVPAQTSHDEAASKPSSTSSTQPHSSPASTTPAASFSAQGYGYLTGSVATNLPPQPPPPPPVTFPSYIQPPQPDIRPDDVEFLNRRGALTLPQPELQDQLLRCFVLFVYPSMPTVDLEDFLGAIDGRDGAPKISLVVFQAVMFAGTAYVDLDLLRQAGYQNRRAARSDFYQKVKLLYDFNWDVDRIALIQALLILNYWYVSENDQKDPWHWLGICVSLATSIGMNQTDTYSRKDPRTCRLWKRIWWNCVMRDRIIAFSMRRAMRVMDEDINLPWLTPDDFELRPISTLVPSLRQSRFVTDSSLRRMLAEMCVAQAQLLLTIGHIIKSCYTLRSFGGSTSEVTMLYTPRRSEAISSNDVAALQDELSQWYSNLPMSCWLLANAPAGNGNADGDWTDDILFLHRSALKMLFLVATEALNRPQTLGESKSHSASGPRQRSTSTSKVKEAADKMSEMIQCLHDRDLVRYLPPLAVSFMLLASAAFLVEIKTNGAGLGDLQLRAQQWQLHRCVRALLHLRDIWPIADSACDLVGQMINRAQVGPALGLAIPGTQAKSMGLMGSNEAAVDTDVLSSQFSAGQHSLQPALEPAQSSPQPYHYDRPIDDGMTPTFTPVSTAELKASTPMGVAQAPHEPVLAPELADRYPWTGAGLDSEELALGFNFDHTGIANERGQIGHGHISNGHALHMDIALAECYSLGDFENSILDFDFDSAAHGFSYGPAVATATATESATASAPRDGVPPTTVMSGTWTSTTTLPDFI</sequence>
<keyword evidence="9" id="KW-1185">Reference proteome</keyword>
<dbReference type="PANTHER" id="PTHR47425:SF3">
    <property type="entry name" value="ZN(II)2CYS6 TRANSCRIPTION FACTOR (EUROFUNG)"/>
    <property type="match status" value="1"/>
</dbReference>
<dbReference type="PROSITE" id="PS00463">
    <property type="entry name" value="ZN2_CY6_FUNGAL_1"/>
    <property type="match status" value="1"/>
</dbReference>
<gene>
    <name evidence="8" type="ORF">A1O3_08744</name>
</gene>
<keyword evidence="5" id="KW-0539">Nucleus</keyword>
<dbReference type="Proteomes" id="UP000019478">
    <property type="component" value="Unassembled WGS sequence"/>
</dbReference>
<keyword evidence="4" id="KW-0804">Transcription</keyword>
<accession>W9XG70</accession>
<protein>
    <recommendedName>
        <fullName evidence="7">Zn(2)-C6 fungal-type domain-containing protein</fullName>
    </recommendedName>
</protein>
<dbReference type="CDD" id="cd00067">
    <property type="entry name" value="GAL4"/>
    <property type="match status" value="1"/>
</dbReference>
<dbReference type="GeneID" id="19172831"/>
<evidence type="ECO:0000256" key="5">
    <source>
        <dbReference type="ARBA" id="ARBA00023242"/>
    </source>
</evidence>
<dbReference type="OrthoDB" id="4451586at2759"/>
<dbReference type="Pfam" id="PF00172">
    <property type="entry name" value="Zn_clus"/>
    <property type="match status" value="1"/>
</dbReference>
<feature type="region of interest" description="Disordered" evidence="6">
    <location>
        <begin position="105"/>
        <end position="140"/>
    </location>
</feature>
<dbReference type="AlphaFoldDB" id="W9XG70"/>
<evidence type="ECO:0000256" key="4">
    <source>
        <dbReference type="ARBA" id="ARBA00023163"/>
    </source>
</evidence>
<feature type="compositionally biased region" description="Pro residues" evidence="6">
    <location>
        <begin position="159"/>
        <end position="180"/>
    </location>
</feature>
<feature type="domain" description="Zn(2)-C6 fungal-type" evidence="7">
    <location>
        <begin position="25"/>
        <end position="57"/>
    </location>
</feature>
<feature type="region of interest" description="Disordered" evidence="6">
    <location>
        <begin position="527"/>
        <end position="550"/>
    </location>
</feature>
<name>W9XG70_9EURO</name>
<dbReference type="InterPro" id="IPR007219">
    <property type="entry name" value="XnlR_reg_dom"/>
</dbReference>
<dbReference type="PANTHER" id="PTHR47425">
    <property type="entry name" value="FARB-RELATED"/>
    <property type="match status" value="1"/>
</dbReference>
<dbReference type="HOGENOM" id="CLU_006329_1_3_1"/>
<evidence type="ECO:0000256" key="3">
    <source>
        <dbReference type="ARBA" id="ARBA00023125"/>
    </source>
</evidence>
<evidence type="ECO:0000256" key="6">
    <source>
        <dbReference type="SAM" id="MobiDB-lite"/>
    </source>
</evidence>
<evidence type="ECO:0000256" key="1">
    <source>
        <dbReference type="ARBA" id="ARBA00022723"/>
    </source>
</evidence>
<dbReference type="Pfam" id="PF04082">
    <property type="entry name" value="Fungal_trans"/>
    <property type="match status" value="1"/>
</dbReference>
<evidence type="ECO:0000256" key="2">
    <source>
        <dbReference type="ARBA" id="ARBA00023015"/>
    </source>
</evidence>
<dbReference type="InterPro" id="IPR001138">
    <property type="entry name" value="Zn2Cys6_DnaBD"/>
</dbReference>
<feature type="compositionally biased region" description="Low complexity" evidence="6">
    <location>
        <begin position="119"/>
        <end position="140"/>
    </location>
</feature>
<dbReference type="InterPro" id="IPR036864">
    <property type="entry name" value="Zn2-C6_fun-type_DNA-bd_sf"/>
</dbReference>
<evidence type="ECO:0000259" key="7">
    <source>
        <dbReference type="PROSITE" id="PS50048"/>
    </source>
</evidence>
<keyword evidence="3" id="KW-0238">DNA-binding</keyword>
<dbReference type="eggNOG" id="ENOG502RHAD">
    <property type="taxonomic scope" value="Eukaryota"/>
</dbReference>
<keyword evidence="1" id="KW-0479">Metal-binding</keyword>
<proteinExistence type="predicted"/>
<dbReference type="STRING" id="1182542.W9XG70"/>
<evidence type="ECO:0000313" key="9">
    <source>
        <dbReference type="Proteomes" id="UP000019478"/>
    </source>
</evidence>
<dbReference type="GO" id="GO:0008270">
    <property type="term" value="F:zinc ion binding"/>
    <property type="evidence" value="ECO:0007669"/>
    <property type="project" value="InterPro"/>
</dbReference>
<dbReference type="SMART" id="SM00066">
    <property type="entry name" value="GAL4"/>
    <property type="match status" value="1"/>
</dbReference>
<dbReference type="GO" id="GO:0003677">
    <property type="term" value="F:DNA binding"/>
    <property type="evidence" value="ECO:0007669"/>
    <property type="project" value="UniProtKB-KW"/>
</dbReference>